<dbReference type="EMBL" id="RZNH01000042">
    <property type="protein sequence ID" value="NOU61797.1"/>
    <property type="molecule type" value="Genomic_DNA"/>
</dbReference>
<keyword evidence="2" id="KW-1185">Reference proteome</keyword>
<comment type="caution">
    <text evidence="1">The sequence shown here is derived from an EMBL/GenBank/DDBJ whole genome shotgun (WGS) entry which is preliminary data.</text>
</comment>
<protein>
    <submittedName>
        <fullName evidence="1">Uncharacterized protein</fullName>
    </submittedName>
</protein>
<name>A0ABX1X078_9BACT</name>
<accession>A0ABX1X078</accession>
<organism evidence="1 2">
    <name type="scientific">Marinifilum caeruleilacunae</name>
    <dbReference type="NCBI Taxonomy" id="2499076"/>
    <lineage>
        <taxon>Bacteria</taxon>
        <taxon>Pseudomonadati</taxon>
        <taxon>Bacteroidota</taxon>
        <taxon>Bacteroidia</taxon>
        <taxon>Marinilabiliales</taxon>
        <taxon>Marinifilaceae</taxon>
    </lineage>
</organism>
<reference evidence="1 2" key="1">
    <citation type="submission" date="2018-12" db="EMBL/GenBank/DDBJ databases">
        <title>Marinifilum JC070 sp. nov., a marine bacterium isolated from Yongle Blue Hole in the South China Sea.</title>
        <authorList>
            <person name="Fu T."/>
        </authorList>
    </citation>
    <scope>NUCLEOTIDE SEQUENCE [LARGE SCALE GENOMIC DNA]</scope>
    <source>
        <strain evidence="1 2">JC070</strain>
    </source>
</reference>
<sequence>MDEDITDVLNDEVSAKTNEKYLLQFAEILSKATYEREDVREFLKTESIKQFDKNYDVLYLLVKNKEINGNSFRDILVSYSSKEIITEIESNVPLLNILVPEIMMFNIKPENLNIKDNEVPVVVSEEIETSLYLNGEKELSLEKGEVPNFHVFVVNENSRVIVPIDEIGDTKNLNVSSIQFKSPNFDGTKEAIIKTDTKSTMTDFNFVGPRALTAFTHFNRNDGSIYQKAFQRDYLYYGITPTQRSGSLNRSMSEYLSYISINPTTYFKVSDQVDTGSNSDDPYIQNYETTQKSRELSQEELIDRMWTKGAYEFRFEVITSTNQHPQIVYVPLKPYEIWNFNITHEREHSTWFSSSKHIYKINPNNFTAKNIFLQNKISLGKWHLAEESLYRYVNIIEEDESIDKTITMTYESTKVHTNKFNGDLKLDVGIGKGTVTADVTESNTIRENKTVNIIRKEKSDDLGSVRIYFYEPIIETIIGGGPLCVMKTYNTGHVTFGITVE</sequence>
<evidence type="ECO:0000313" key="2">
    <source>
        <dbReference type="Proteomes" id="UP000732105"/>
    </source>
</evidence>
<gene>
    <name evidence="1" type="ORF">ELS83_18535</name>
</gene>
<evidence type="ECO:0000313" key="1">
    <source>
        <dbReference type="EMBL" id="NOU61797.1"/>
    </source>
</evidence>
<proteinExistence type="predicted"/>
<dbReference type="RefSeq" id="WP_171597055.1">
    <property type="nucleotide sequence ID" value="NZ_RZNH01000042.1"/>
</dbReference>
<dbReference type="Proteomes" id="UP000732105">
    <property type="component" value="Unassembled WGS sequence"/>
</dbReference>